<name>A0A329QD49_9ACTN</name>
<dbReference type="InterPro" id="IPR002823">
    <property type="entry name" value="DUF112_TM"/>
</dbReference>
<dbReference type="EMBL" id="QMIG01000028">
    <property type="protein sequence ID" value="RAW10224.1"/>
    <property type="molecule type" value="Genomic_DNA"/>
</dbReference>
<gene>
    <name evidence="3" type="ORF">DPM12_19260</name>
</gene>
<feature type="transmembrane region" description="Helical" evidence="1">
    <location>
        <begin position="129"/>
        <end position="144"/>
    </location>
</feature>
<keyword evidence="1" id="KW-0472">Membrane</keyword>
<reference evidence="3 4" key="1">
    <citation type="submission" date="2018-06" db="EMBL/GenBank/DDBJ databases">
        <title>Phytoactinopolyspora halophila sp. nov., a novel halophilic actinomycete isolated from a saline soil in China.</title>
        <authorList>
            <person name="Tang S.-K."/>
        </authorList>
    </citation>
    <scope>NUCLEOTIDE SEQUENCE [LARGE SCALE GENOMIC DNA]</scope>
    <source>
        <strain evidence="3 4">YIM 96934</strain>
    </source>
</reference>
<feature type="transmembrane region" description="Helical" evidence="1">
    <location>
        <begin position="151"/>
        <end position="168"/>
    </location>
</feature>
<evidence type="ECO:0000313" key="4">
    <source>
        <dbReference type="Proteomes" id="UP000250462"/>
    </source>
</evidence>
<comment type="caution">
    <text evidence="3">The sequence shown here is derived from an EMBL/GenBank/DDBJ whole genome shotgun (WGS) entry which is preliminary data.</text>
</comment>
<feature type="transmembrane region" description="Helical" evidence="1">
    <location>
        <begin position="340"/>
        <end position="363"/>
    </location>
</feature>
<dbReference type="Pfam" id="PF01970">
    <property type="entry name" value="TctA"/>
    <property type="match status" value="1"/>
</dbReference>
<protein>
    <submittedName>
        <fullName evidence="3">C4-dicarboxylate ABC transporter permease</fullName>
    </submittedName>
</protein>
<evidence type="ECO:0000313" key="3">
    <source>
        <dbReference type="EMBL" id="RAW10224.1"/>
    </source>
</evidence>
<sequence length="494" mass="50743">MLLLIVIGTVSGVAVGAMPGLSATMGLALLVPFSFAMDPTAGLVLLGGFYVGAIYGGAFTAILVNAPGTPSSIATALEGYPMTKQGRSEEAIVGATIGSFVGGVLGVVAMVVVGPLLAGFALNFGPQEYFWVAVFGLTIIVTLAEDSLLKGILGVVFGLVLGTIGLAPVGGDVRFTFGMSELQGGVELIPAMIGFFTIPEVIRLIANRHRDVEVYEQRAEKQSQVKATVIAVFSRPLNLVRSSAIGAVVGALPGAGSSVSNLVAYNEARRASRTPERFGKGEVDGVVASETANNATIGGGLVPTLSLGVPGSPPHAIILGALLLHGLRPGPGLFESSGDLVYTFVTALAICAVVMVPVGLIAGRGLQRAVVVMPTRYLAPGIVVLSMVGAYAIRNSIIDVLLMGLLGVVGYLLRTIGIGPATVVLGLILGPIAEEGLVQGLQSSVGMDMPWTSFFSRPISIVLILACVLSVGWSLRRARRGPKRDEVTSGEDGT</sequence>
<dbReference type="OrthoDB" id="9781349at2"/>
<organism evidence="3 4">
    <name type="scientific">Phytoactinopolyspora halophila</name>
    <dbReference type="NCBI Taxonomy" id="1981511"/>
    <lineage>
        <taxon>Bacteria</taxon>
        <taxon>Bacillati</taxon>
        <taxon>Actinomycetota</taxon>
        <taxon>Actinomycetes</taxon>
        <taxon>Jiangellales</taxon>
        <taxon>Jiangellaceae</taxon>
        <taxon>Phytoactinopolyspora</taxon>
    </lineage>
</organism>
<evidence type="ECO:0000256" key="1">
    <source>
        <dbReference type="SAM" id="Phobius"/>
    </source>
</evidence>
<feature type="transmembrane region" description="Helical" evidence="1">
    <location>
        <begin position="400"/>
        <end position="433"/>
    </location>
</feature>
<keyword evidence="4" id="KW-1185">Reference proteome</keyword>
<feature type="transmembrane region" description="Helical" evidence="1">
    <location>
        <begin position="91"/>
        <end position="117"/>
    </location>
</feature>
<keyword evidence="1" id="KW-1133">Transmembrane helix</keyword>
<proteinExistence type="predicted"/>
<feature type="transmembrane region" description="Helical" evidence="1">
    <location>
        <begin position="453"/>
        <end position="475"/>
    </location>
</feature>
<accession>A0A329QD49</accession>
<evidence type="ECO:0000259" key="2">
    <source>
        <dbReference type="Pfam" id="PF01970"/>
    </source>
</evidence>
<dbReference type="Proteomes" id="UP000250462">
    <property type="component" value="Unassembled WGS sequence"/>
</dbReference>
<keyword evidence="1" id="KW-0812">Transmembrane</keyword>
<feature type="transmembrane region" description="Helical" evidence="1">
    <location>
        <begin position="188"/>
        <end position="206"/>
    </location>
</feature>
<dbReference type="PANTHER" id="PTHR35342">
    <property type="entry name" value="TRICARBOXYLIC TRANSPORT PROTEIN"/>
    <property type="match status" value="1"/>
</dbReference>
<feature type="transmembrane region" description="Helical" evidence="1">
    <location>
        <begin position="44"/>
        <end position="64"/>
    </location>
</feature>
<feature type="domain" description="DUF112" evidence="2">
    <location>
        <begin position="2"/>
        <end position="425"/>
    </location>
</feature>
<dbReference type="AlphaFoldDB" id="A0A329QD49"/>
<dbReference type="RefSeq" id="WP_112259991.1">
    <property type="nucleotide sequence ID" value="NZ_QMIG01000028.1"/>
</dbReference>
<dbReference type="PANTHER" id="PTHR35342:SF5">
    <property type="entry name" value="TRICARBOXYLIC TRANSPORT PROTEIN"/>
    <property type="match status" value="1"/>
</dbReference>
<feature type="transmembrane region" description="Helical" evidence="1">
    <location>
        <begin position="375"/>
        <end position="393"/>
    </location>
</feature>